<name>A0A9P4Y7S0_CRYP1</name>
<keyword evidence="2" id="KW-1185">Reference proteome</keyword>
<reference evidence="1" key="1">
    <citation type="journal article" date="2020" name="Phytopathology">
        <title>Genome sequence of the chestnut blight fungus Cryphonectria parasitica EP155: A fundamental resource for an archetypical invasive plant pathogen.</title>
        <authorList>
            <person name="Crouch J.A."/>
            <person name="Dawe A."/>
            <person name="Aerts A."/>
            <person name="Barry K."/>
            <person name="Churchill A.C.L."/>
            <person name="Grimwood J."/>
            <person name="Hillman B."/>
            <person name="Milgroom M.G."/>
            <person name="Pangilinan J."/>
            <person name="Smith M."/>
            <person name="Salamov A."/>
            <person name="Schmutz J."/>
            <person name="Yadav J."/>
            <person name="Grigoriev I.V."/>
            <person name="Nuss D."/>
        </authorList>
    </citation>
    <scope>NUCLEOTIDE SEQUENCE</scope>
    <source>
        <strain evidence="1">EP155</strain>
    </source>
</reference>
<evidence type="ECO:0000313" key="1">
    <source>
        <dbReference type="EMBL" id="KAF3768487.1"/>
    </source>
</evidence>
<organism evidence="1 2">
    <name type="scientific">Cryphonectria parasitica (strain ATCC 38755 / EP155)</name>
    <dbReference type="NCBI Taxonomy" id="660469"/>
    <lineage>
        <taxon>Eukaryota</taxon>
        <taxon>Fungi</taxon>
        <taxon>Dikarya</taxon>
        <taxon>Ascomycota</taxon>
        <taxon>Pezizomycotina</taxon>
        <taxon>Sordariomycetes</taxon>
        <taxon>Sordariomycetidae</taxon>
        <taxon>Diaporthales</taxon>
        <taxon>Cryphonectriaceae</taxon>
        <taxon>Cryphonectria-Endothia species complex</taxon>
        <taxon>Cryphonectria</taxon>
    </lineage>
</organism>
<proteinExistence type="predicted"/>
<comment type="caution">
    <text evidence="1">The sequence shown here is derived from an EMBL/GenBank/DDBJ whole genome shotgun (WGS) entry which is preliminary data.</text>
</comment>
<dbReference type="Proteomes" id="UP000803844">
    <property type="component" value="Unassembled WGS sequence"/>
</dbReference>
<sequence length="190" mass="21897">VAQYFRLNLFPDPSLVDAVGRADRCSTDVGPHIWYGYTHNFFTPTQAHFFNNEARALPSHTRVEYPFLLIEFAEAPALSANLDGPVARCFENSAPFAKMVARLNHLLSKWAMHRTQPVNQSVFMVAMSTTSARLYVAWYDGDNTIHLSILGYFNLEERDEYLRLHRYITKILVWGGRVRLHELYCALNEL</sequence>
<feature type="non-terminal residue" evidence="1">
    <location>
        <position position="1"/>
    </location>
</feature>
<dbReference type="GeneID" id="63833278"/>
<accession>A0A9P4Y7S0</accession>
<dbReference type="EMBL" id="MU032345">
    <property type="protein sequence ID" value="KAF3768487.1"/>
    <property type="molecule type" value="Genomic_DNA"/>
</dbReference>
<feature type="non-terminal residue" evidence="1">
    <location>
        <position position="190"/>
    </location>
</feature>
<dbReference type="AlphaFoldDB" id="A0A9P4Y7S0"/>
<evidence type="ECO:0000313" key="2">
    <source>
        <dbReference type="Proteomes" id="UP000803844"/>
    </source>
</evidence>
<gene>
    <name evidence="1" type="ORF">M406DRAFT_241650</name>
</gene>
<dbReference type="RefSeq" id="XP_040779448.1">
    <property type="nucleotide sequence ID" value="XM_040916149.1"/>
</dbReference>
<protein>
    <submittedName>
        <fullName evidence="1">Uncharacterized protein</fullName>
    </submittedName>
</protein>